<evidence type="ECO:0000256" key="3">
    <source>
        <dbReference type="ARBA" id="ARBA00023082"/>
    </source>
</evidence>
<dbReference type="AlphaFoldDB" id="A0A1I1ZMK9"/>
<evidence type="ECO:0000256" key="5">
    <source>
        <dbReference type="ARBA" id="ARBA00023163"/>
    </source>
</evidence>
<evidence type="ECO:0000259" key="8">
    <source>
        <dbReference type="Pfam" id="PF08281"/>
    </source>
</evidence>
<evidence type="ECO:0000256" key="2">
    <source>
        <dbReference type="ARBA" id="ARBA00023015"/>
    </source>
</evidence>
<dbReference type="InterPro" id="IPR013325">
    <property type="entry name" value="RNA_pol_sigma_r2"/>
</dbReference>
<dbReference type="GO" id="GO:0006352">
    <property type="term" value="P:DNA-templated transcription initiation"/>
    <property type="evidence" value="ECO:0007669"/>
    <property type="project" value="InterPro"/>
</dbReference>
<dbReference type="Gene3D" id="1.10.10.10">
    <property type="entry name" value="Winged helix-like DNA-binding domain superfamily/Winged helix DNA-binding domain"/>
    <property type="match status" value="1"/>
</dbReference>
<feature type="domain" description="RNA polymerase sigma-70 region 2" evidence="7">
    <location>
        <begin position="19"/>
        <end position="80"/>
    </location>
</feature>
<keyword evidence="10" id="KW-1185">Reference proteome</keyword>
<evidence type="ECO:0000259" key="7">
    <source>
        <dbReference type="Pfam" id="PF04542"/>
    </source>
</evidence>
<sequence>MTEPASSPGLTVGDVERLFVQMERPLFNVVYRWLWDRDESAELVQETFARLWQARARVRPDTAGAFVYRIAVNLAASRRRWRALRRFVALDDGSPDASDNRPDLAVLGAERAAAVRAAVDALPEKLRRVLVLCELSELTYADIAAALEIPVGTVGSRRHAAADRVRRHLQAQEHRREAAARR</sequence>
<feature type="domain" description="RNA polymerase sigma factor 70 region 4 type 2" evidence="8">
    <location>
        <begin position="114"/>
        <end position="161"/>
    </location>
</feature>
<dbReference type="InterPro" id="IPR014284">
    <property type="entry name" value="RNA_pol_sigma-70_dom"/>
</dbReference>
<dbReference type="Pfam" id="PF04542">
    <property type="entry name" value="Sigma70_r2"/>
    <property type="match status" value="1"/>
</dbReference>
<dbReference type="Gene3D" id="1.10.1740.10">
    <property type="match status" value="1"/>
</dbReference>
<dbReference type="STRING" id="54.SAMN02745121_03858"/>
<accession>A0A1I1ZMK9</accession>
<keyword evidence="3" id="KW-0731">Sigma factor</keyword>
<name>A0A1I1ZMK9_9BACT</name>
<feature type="region of interest" description="Disordered" evidence="6">
    <location>
        <begin position="162"/>
        <end position="182"/>
    </location>
</feature>
<dbReference type="SUPFAM" id="SSF88946">
    <property type="entry name" value="Sigma2 domain of RNA polymerase sigma factors"/>
    <property type="match status" value="1"/>
</dbReference>
<protein>
    <submittedName>
        <fullName evidence="9">RNA polymerase sigma-70 factor, ECF subfamily</fullName>
    </submittedName>
</protein>
<dbReference type="PANTHER" id="PTHR43133:SF8">
    <property type="entry name" value="RNA POLYMERASE SIGMA FACTOR HI_1459-RELATED"/>
    <property type="match status" value="1"/>
</dbReference>
<comment type="similarity">
    <text evidence="1">Belongs to the sigma-70 factor family. ECF subfamily.</text>
</comment>
<dbReference type="EMBL" id="FOMX01000012">
    <property type="protein sequence ID" value="SFE32947.1"/>
    <property type="molecule type" value="Genomic_DNA"/>
</dbReference>
<dbReference type="InterPro" id="IPR036388">
    <property type="entry name" value="WH-like_DNA-bd_sf"/>
</dbReference>
<dbReference type="InterPro" id="IPR039425">
    <property type="entry name" value="RNA_pol_sigma-70-like"/>
</dbReference>
<evidence type="ECO:0000256" key="6">
    <source>
        <dbReference type="SAM" id="MobiDB-lite"/>
    </source>
</evidence>
<dbReference type="GO" id="GO:0016987">
    <property type="term" value="F:sigma factor activity"/>
    <property type="evidence" value="ECO:0007669"/>
    <property type="project" value="UniProtKB-KW"/>
</dbReference>
<organism evidence="9 10">
    <name type="scientific">Nannocystis exedens</name>
    <dbReference type="NCBI Taxonomy" id="54"/>
    <lineage>
        <taxon>Bacteria</taxon>
        <taxon>Pseudomonadati</taxon>
        <taxon>Myxococcota</taxon>
        <taxon>Polyangia</taxon>
        <taxon>Nannocystales</taxon>
        <taxon>Nannocystaceae</taxon>
        <taxon>Nannocystis</taxon>
    </lineage>
</organism>
<dbReference type="RefSeq" id="WP_096333061.1">
    <property type="nucleotide sequence ID" value="NZ_FOMX01000012.1"/>
</dbReference>
<evidence type="ECO:0000256" key="1">
    <source>
        <dbReference type="ARBA" id="ARBA00010641"/>
    </source>
</evidence>
<dbReference type="PANTHER" id="PTHR43133">
    <property type="entry name" value="RNA POLYMERASE ECF-TYPE SIGMA FACTO"/>
    <property type="match status" value="1"/>
</dbReference>
<dbReference type="InterPro" id="IPR013249">
    <property type="entry name" value="RNA_pol_sigma70_r4_t2"/>
</dbReference>
<gene>
    <name evidence="9" type="ORF">SAMN02745121_03858</name>
</gene>
<dbReference type="SUPFAM" id="SSF88659">
    <property type="entry name" value="Sigma3 and sigma4 domains of RNA polymerase sigma factors"/>
    <property type="match status" value="1"/>
</dbReference>
<dbReference type="InterPro" id="IPR007627">
    <property type="entry name" value="RNA_pol_sigma70_r2"/>
</dbReference>
<dbReference type="OrthoDB" id="9797134at2"/>
<evidence type="ECO:0000313" key="9">
    <source>
        <dbReference type="EMBL" id="SFE32947.1"/>
    </source>
</evidence>
<evidence type="ECO:0000256" key="4">
    <source>
        <dbReference type="ARBA" id="ARBA00023125"/>
    </source>
</evidence>
<dbReference type="Pfam" id="PF08281">
    <property type="entry name" value="Sigma70_r4_2"/>
    <property type="match status" value="1"/>
</dbReference>
<keyword evidence="4" id="KW-0238">DNA-binding</keyword>
<dbReference type="InterPro" id="IPR013324">
    <property type="entry name" value="RNA_pol_sigma_r3/r4-like"/>
</dbReference>
<keyword evidence="5" id="KW-0804">Transcription</keyword>
<dbReference type="GO" id="GO:0003677">
    <property type="term" value="F:DNA binding"/>
    <property type="evidence" value="ECO:0007669"/>
    <property type="project" value="UniProtKB-KW"/>
</dbReference>
<proteinExistence type="inferred from homology"/>
<evidence type="ECO:0000313" key="10">
    <source>
        <dbReference type="Proteomes" id="UP000199400"/>
    </source>
</evidence>
<dbReference type="Proteomes" id="UP000199400">
    <property type="component" value="Unassembled WGS sequence"/>
</dbReference>
<keyword evidence="2" id="KW-0805">Transcription regulation</keyword>
<dbReference type="NCBIfam" id="TIGR02937">
    <property type="entry name" value="sigma70-ECF"/>
    <property type="match status" value="1"/>
</dbReference>
<reference evidence="10" key="1">
    <citation type="submission" date="2016-10" db="EMBL/GenBank/DDBJ databases">
        <authorList>
            <person name="Varghese N."/>
            <person name="Submissions S."/>
        </authorList>
    </citation>
    <scope>NUCLEOTIDE SEQUENCE [LARGE SCALE GENOMIC DNA]</scope>
    <source>
        <strain evidence="10">ATCC 25963</strain>
    </source>
</reference>